<evidence type="ECO:0000313" key="2">
    <source>
        <dbReference type="EMBL" id="PXX77865.1"/>
    </source>
</evidence>
<dbReference type="InterPro" id="IPR028348">
    <property type="entry name" value="FAD-binding_protein"/>
</dbReference>
<organism evidence="2 3">
    <name type="scientific">Dielma fastidiosa</name>
    <dbReference type="NCBI Taxonomy" id="1034346"/>
    <lineage>
        <taxon>Bacteria</taxon>
        <taxon>Bacillati</taxon>
        <taxon>Bacillota</taxon>
        <taxon>Erysipelotrichia</taxon>
        <taxon>Erysipelotrichales</taxon>
        <taxon>Erysipelotrichaceae</taxon>
        <taxon>Dielma</taxon>
    </lineage>
</organism>
<dbReference type="Gene3D" id="3.30.70.2700">
    <property type="match status" value="1"/>
</dbReference>
<dbReference type="STRING" id="1034346.GCA_000313565_02780"/>
<sequence>MLRITQLKLTIDQPIEALREVIRKKLNCDSDDFTYTIYKESIDARQRGNDFIFSYTADVEIKDEQRYLKHKNPDIQLCVKNAYQLPAHGYLYLKQRPVIIGFGPAGIFAGLLLAQAGFKPLILERGEAVDERVRSVEKFWQSGILNEASNVQFGEGGAGTFSDGKLTSRSKDLRSHKVLEEFVRFGAPKEILYQAHPHIGTDLLRGIVKQMREEIRSLGGEVRFNTTVDEIIVSKGAVKAVRCGDELIDCETVLLACGHSARDTYQMLIDKQIAMEAKAFAVGVRIEHPQALINQAQYKQYANHPRLKAAEYRLAMTTSKGRGVYTFCMCPGGNVVASTSLAEHVVTNGMSYHARDGVNANSALLVQVSPDDFGHSLDAGIKFQEQLEKDAFIAGGSNYQAPVQRVEDFLKHQPTQKIGSVQPSYPCGVKGIDFHTLLPAFICESLAEGICAFDRKLKGFAMDDAIMTGVETRSSAPLRILRDKDSCVSLNTEGLYPCGEGAGFAGGIISAAIDGLRCAEKIIEKYDPEELK</sequence>
<dbReference type="Gene3D" id="3.50.50.60">
    <property type="entry name" value="FAD/NAD(P)-binding domain"/>
    <property type="match status" value="2"/>
</dbReference>
<dbReference type="AlphaFoldDB" id="A0A318KQ56"/>
<dbReference type="EMBL" id="QJKH01000009">
    <property type="protein sequence ID" value="PXX77865.1"/>
    <property type="molecule type" value="Genomic_DNA"/>
</dbReference>
<keyword evidence="3" id="KW-1185">Reference proteome</keyword>
<reference evidence="2 3" key="1">
    <citation type="submission" date="2018-05" db="EMBL/GenBank/DDBJ databases">
        <title>Genomic Encyclopedia of Type Strains, Phase IV (KMG-IV): sequencing the most valuable type-strain genomes for metagenomic binning, comparative biology and taxonomic classification.</title>
        <authorList>
            <person name="Goeker M."/>
        </authorList>
    </citation>
    <scope>NUCLEOTIDE SEQUENCE [LARGE SCALE GENOMIC DNA]</scope>
    <source>
        <strain evidence="2 3">JC118</strain>
    </source>
</reference>
<dbReference type="InterPro" id="IPR036188">
    <property type="entry name" value="FAD/NAD-bd_sf"/>
</dbReference>
<dbReference type="Proteomes" id="UP000247612">
    <property type="component" value="Unassembled WGS sequence"/>
</dbReference>
<dbReference type="PIRSF" id="PIRSF038984">
    <property type="entry name" value="FAD_binding_protein"/>
    <property type="match status" value="1"/>
</dbReference>
<evidence type="ECO:0000313" key="3">
    <source>
        <dbReference type="Proteomes" id="UP000247612"/>
    </source>
</evidence>
<name>A0A318KQ56_9FIRM</name>
<dbReference type="Pfam" id="PF21688">
    <property type="entry name" value="FAD-depend_C"/>
    <property type="match status" value="1"/>
</dbReference>
<protein>
    <recommendedName>
        <fullName evidence="1">FAD-dependent protein C-terminal domain-containing protein</fullName>
    </recommendedName>
</protein>
<evidence type="ECO:0000259" key="1">
    <source>
        <dbReference type="Pfam" id="PF21688"/>
    </source>
</evidence>
<dbReference type="PANTHER" id="PTHR42842:SF3">
    <property type="entry name" value="FAD_NAD(P)-BINDING OXIDOREDUCTASE FAMILY PROTEIN"/>
    <property type="match status" value="1"/>
</dbReference>
<accession>A0A318KQ56</accession>
<dbReference type="OrthoDB" id="9762921at2"/>
<dbReference type="RefSeq" id="WP_022939062.1">
    <property type="nucleotide sequence ID" value="NZ_CABKRQ010000007.1"/>
</dbReference>
<comment type="caution">
    <text evidence="2">The sequence shown here is derived from an EMBL/GenBank/DDBJ whole genome shotgun (WGS) entry which is preliminary data.</text>
</comment>
<dbReference type="InterPro" id="IPR049516">
    <property type="entry name" value="FAD-depend_C"/>
</dbReference>
<proteinExistence type="predicted"/>
<dbReference type="PANTHER" id="PTHR42842">
    <property type="entry name" value="FAD/NAD(P)-BINDING OXIDOREDUCTASE"/>
    <property type="match status" value="1"/>
</dbReference>
<feature type="domain" description="FAD-dependent protein C-terminal" evidence="1">
    <location>
        <begin position="279"/>
        <end position="474"/>
    </location>
</feature>
<gene>
    <name evidence="2" type="ORF">DES51_109119</name>
</gene>
<dbReference type="SUPFAM" id="SSF51905">
    <property type="entry name" value="FAD/NAD(P)-binding domain"/>
    <property type="match status" value="1"/>
</dbReference>